<dbReference type="EMBL" id="JBHTEE010000001">
    <property type="protein sequence ID" value="MFC7606818.1"/>
    <property type="molecule type" value="Genomic_DNA"/>
</dbReference>
<accession>A0ABW2TDR3</accession>
<evidence type="ECO:0000313" key="1">
    <source>
        <dbReference type="EMBL" id="MFC7606818.1"/>
    </source>
</evidence>
<dbReference type="Proteomes" id="UP001596514">
    <property type="component" value="Unassembled WGS sequence"/>
</dbReference>
<evidence type="ECO:0008006" key="3">
    <source>
        <dbReference type="Google" id="ProtNLM"/>
    </source>
</evidence>
<organism evidence="1 2">
    <name type="scientific">Streptosporangium amethystogenes subsp. fukuiense</name>
    <dbReference type="NCBI Taxonomy" id="698418"/>
    <lineage>
        <taxon>Bacteria</taxon>
        <taxon>Bacillati</taxon>
        <taxon>Actinomycetota</taxon>
        <taxon>Actinomycetes</taxon>
        <taxon>Streptosporangiales</taxon>
        <taxon>Streptosporangiaceae</taxon>
        <taxon>Streptosporangium</taxon>
    </lineage>
</organism>
<reference evidence="2" key="1">
    <citation type="journal article" date="2019" name="Int. J. Syst. Evol. Microbiol.">
        <title>The Global Catalogue of Microorganisms (GCM) 10K type strain sequencing project: providing services to taxonomists for standard genome sequencing and annotation.</title>
        <authorList>
            <consortium name="The Broad Institute Genomics Platform"/>
            <consortium name="The Broad Institute Genome Sequencing Center for Infectious Disease"/>
            <person name="Wu L."/>
            <person name="Ma J."/>
        </authorList>
    </citation>
    <scope>NUCLEOTIDE SEQUENCE [LARGE SCALE GENOMIC DNA]</scope>
    <source>
        <strain evidence="2">JCM 10083</strain>
    </source>
</reference>
<sequence>MGSRSSVAPVVASGTASVAKLLVATLAFTGAYLGVETAYGTGARTPAGTASTAGTATGEPVRTVVLSSQSMPAITEQAPVAGEVTVSEIDAFGPCDRPYRAQSVVGNDDPRATVSYGWRLERWSSKTHRWHAYLGTGSGFTGEAQVVEWQPRIVNNPGWYRVVLSVPGDAPLRSEKFMVAC</sequence>
<evidence type="ECO:0000313" key="2">
    <source>
        <dbReference type="Proteomes" id="UP001596514"/>
    </source>
</evidence>
<gene>
    <name evidence="1" type="ORF">ACFQVD_42660</name>
</gene>
<keyword evidence="2" id="KW-1185">Reference proteome</keyword>
<proteinExistence type="predicted"/>
<comment type="caution">
    <text evidence="1">The sequence shown here is derived from an EMBL/GenBank/DDBJ whole genome shotgun (WGS) entry which is preliminary data.</text>
</comment>
<dbReference type="RefSeq" id="WP_343969805.1">
    <property type="nucleotide sequence ID" value="NZ_BAAAGK010000080.1"/>
</dbReference>
<protein>
    <recommendedName>
        <fullName evidence="3">Secreted protein</fullName>
    </recommendedName>
</protein>
<name>A0ABW2TDR3_9ACTN</name>